<evidence type="ECO:0000256" key="1">
    <source>
        <dbReference type="ARBA" id="ARBA00004651"/>
    </source>
</evidence>
<evidence type="ECO:0000256" key="5">
    <source>
        <dbReference type="ARBA" id="ARBA00023136"/>
    </source>
</evidence>
<dbReference type="GO" id="GO:0005886">
    <property type="term" value="C:plasma membrane"/>
    <property type="evidence" value="ECO:0007669"/>
    <property type="project" value="UniProtKB-SubCell"/>
</dbReference>
<dbReference type="Pfam" id="PF01810">
    <property type="entry name" value="LysE"/>
    <property type="match status" value="1"/>
</dbReference>
<evidence type="ECO:0000256" key="2">
    <source>
        <dbReference type="ARBA" id="ARBA00022475"/>
    </source>
</evidence>
<dbReference type="InterPro" id="IPR001123">
    <property type="entry name" value="LeuE-type"/>
</dbReference>
<accession>A0A1X0WIG7</accession>
<dbReference type="AlphaFoldDB" id="A0A1X0WIG7"/>
<dbReference type="EMBL" id="MRWE01000006">
    <property type="protein sequence ID" value="ORJ26569.1"/>
    <property type="molecule type" value="Genomic_DNA"/>
</dbReference>
<evidence type="ECO:0000256" key="6">
    <source>
        <dbReference type="SAM" id="Phobius"/>
    </source>
</evidence>
<evidence type="ECO:0000313" key="8">
    <source>
        <dbReference type="Proteomes" id="UP000192536"/>
    </source>
</evidence>
<feature type="transmembrane region" description="Helical" evidence="6">
    <location>
        <begin position="6"/>
        <end position="29"/>
    </location>
</feature>
<feature type="transmembrane region" description="Helical" evidence="6">
    <location>
        <begin position="149"/>
        <end position="176"/>
    </location>
</feature>
<keyword evidence="2" id="KW-1003">Cell membrane</keyword>
<dbReference type="PANTHER" id="PTHR30086">
    <property type="entry name" value="ARGININE EXPORTER PROTEIN ARGO"/>
    <property type="match status" value="1"/>
</dbReference>
<dbReference type="PANTHER" id="PTHR30086:SF19">
    <property type="entry name" value="THREONINE EFFLUX PROTEIN"/>
    <property type="match status" value="1"/>
</dbReference>
<feature type="transmembrane region" description="Helical" evidence="6">
    <location>
        <begin position="125"/>
        <end position="143"/>
    </location>
</feature>
<keyword evidence="8" id="KW-1185">Reference proteome</keyword>
<feature type="transmembrane region" description="Helical" evidence="6">
    <location>
        <begin position="41"/>
        <end position="60"/>
    </location>
</feature>
<feature type="transmembrane region" description="Helical" evidence="6">
    <location>
        <begin position="188"/>
        <end position="206"/>
    </location>
</feature>
<proteinExistence type="predicted"/>
<keyword evidence="4 6" id="KW-1133">Transmembrane helix</keyword>
<dbReference type="GO" id="GO:0015171">
    <property type="term" value="F:amino acid transmembrane transporter activity"/>
    <property type="evidence" value="ECO:0007669"/>
    <property type="project" value="TreeGrafter"/>
</dbReference>
<dbReference type="Proteomes" id="UP000192536">
    <property type="component" value="Unassembled WGS sequence"/>
</dbReference>
<comment type="caution">
    <text evidence="7">The sequence shown here is derived from an EMBL/GenBank/DDBJ whole genome shotgun (WGS) entry which is preliminary data.</text>
</comment>
<evidence type="ECO:0000256" key="4">
    <source>
        <dbReference type="ARBA" id="ARBA00022989"/>
    </source>
</evidence>
<feature type="transmembrane region" description="Helical" evidence="6">
    <location>
        <begin position="66"/>
        <end position="86"/>
    </location>
</feature>
<sequence>MHAELLSLFSISVALAVGAMSPGPSFIFVAKTSIASSRRDGLATALGMGVGCAILVLIAFSGLHQLLVTVPWLFVTLKILGGLYLFSMAVKIFRGANQPLIFGPEGQAEKIGFGKSFSVGLVTQLCNPKTVLVLAGIFAALMPRDIPGYFYWVLPALGLFIDTLWYTFVAFVLSSARPQRVYLRYKKSISRISGGVMALLGIKLIFTK</sequence>
<evidence type="ECO:0000256" key="3">
    <source>
        <dbReference type="ARBA" id="ARBA00022692"/>
    </source>
</evidence>
<dbReference type="RefSeq" id="WP_017490216.1">
    <property type="nucleotide sequence ID" value="NZ_CAUQAZ010000001.1"/>
</dbReference>
<protein>
    <submittedName>
        <fullName evidence="7">Threonine transporter</fullName>
    </submittedName>
</protein>
<keyword evidence="3 6" id="KW-0812">Transmembrane</keyword>
<keyword evidence="5 6" id="KW-0472">Membrane</keyword>
<evidence type="ECO:0000313" key="7">
    <source>
        <dbReference type="EMBL" id="ORJ26569.1"/>
    </source>
</evidence>
<comment type="subcellular location">
    <subcellularLocation>
        <location evidence="1">Cell membrane</location>
        <topology evidence="1">Multi-pass membrane protein</topology>
    </subcellularLocation>
</comment>
<organism evidence="7 8">
    <name type="scientific">Rouxiella badensis</name>
    <dbReference type="NCBI Taxonomy" id="1646377"/>
    <lineage>
        <taxon>Bacteria</taxon>
        <taxon>Pseudomonadati</taxon>
        <taxon>Pseudomonadota</taxon>
        <taxon>Gammaproteobacteria</taxon>
        <taxon>Enterobacterales</taxon>
        <taxon>Yersiniaceae</taxon>
        <taxon>Rouxiella</taxon>
    </lineage>
</organism>
<dbReference type="GeneID" id="93564609"/>
<dbReference type="STRING" id="1646377.BS640_05455"/>
<name>A0A1X0WIG7_9GAMM</name>
<reference evidence="7 8" key="1">
    <citation type="journal article" date="2017" name="Int. J. Syst. Evol. Microbiol.">
        <title>Rouxiella badensis sp. nov. and Rouxiella silvae sp. nov. isolated from peat bog soil in Germany and emendation of the genus description.</title>
        <authorList>
            <person name="Le Fleche-Mateos A."/>
            <person name="Kugler J.H."/>
            <person name="Hansen S.H."/>
            <person name="Syldatk C."/>
            <person name="Hausmann R."/>
            <person name="Lomprez F."/>
            <person name="Vandenbogaert M."/>
            <person name="Manuguerra J.C."/>
            <person name="Grimont P.A."/>
        </authorList>
    </citation>
    <scope>NUCLEOTIDE SEQUENCE [LARGE SCALE GENOMIC DNA]</scope>
    <source>
        <strain evidence="7 8">DSM 100043</strain>
    </source>
</reference>
<gene>
    <name evidence="7" type="ORF">BS640_05455</name>
</gene>